<feature type="transmembrane region" description="Helical" evidence="2">
    <location>
        <begin position="234"/>
        <end position="254"/>
    </location>
</feature>
<evidence type="ECO:0000313" key="4">
    <source>
        <dbReference type="Proteomes" id="UP000038009"/>
    </source>
</evidence>
<reference evidence="3 4" key="1">
    <citation type="journal article" date="2015" name="PLoS Pathog.">
        <title>Leptomonas seymouri: Adaptations to the Dixenous Life Cycle Analyzed by Genome Sequencing, Transcriptome Profiling and Co-infection with Leishmania donovani.</title>
        <authorList>
            <person name="Kraeva N."/>
            <person name="Butenko A."/>
            <person name="Hlavacova J."/>
            <person name="Kostygov A."/>
            <person name="Myskova J."/>
            <person name="Grybchuk D."/>
            <person name="Lestinova T."/>
            <person name="Votypka J."/>
            <person name="Volf P."/>
            <person name="Opperdoes F."/>
            <person name="Flegontov P."/>
            <person name="Lukes J."/>
            <person name="Yurchenko V."/>
        </authorList>
    </citation>
    <scope>NUCLEOTIDE SEQUENCE [LARGE SCALE GENOMIC DNA]</scope>
    <source>
        <strain evidence="3 4">ATCC 30220</strain>
    </source>
</reference>
<dbReference type="Proteomes" id="UP000038009">
    <property type="component" value="Unassembled WGS sequence"/>
</dbReference>
<protein>
    <submittedName>
        <fullName evidence="3">Uncharacterized protein</fullName>
    </submittedName>
</protein>
<dbReference type="EMBL" id="LJSK01000072">
    <property type="protein sequence ID" value="KPI87830.1"/>
    <property type="molecule type" value="Genomic_DNA"/>
</dbReference>
<dbReference type="OrthoDB" id="273676at2759"/>
<dbReference type="AlphaFoldDB" id="A0A0N1I8C0"/>
<feature type="compositionally biased region" description="Low complexity" evidence="1">
    <location>
        <begin position="67"/>
        <end position="82"/>
    </location>
</feature>
<dbReference type="VEuPathDB" id="TriTrypDB:Lsey_0072_0070"/>
<keyword evidence="2" id="KW-1133">Transmembrane helix</keyword>
<evidence type="ECO:0000256" key="2">
    <source>
        <dbReference type="SAM" id="Phobius"/>
    </source>
</evidence>
<name>A0A0N1I8C0_LEPSE</name>
<evidence type="ECO:0000256" key="1">
    <source>
        <dbReference type="SAM" id="MobiDB-lite"/>
    </source>
</evidence>
<sequence length="265" mass="29248">MMENTAVQLQRARRRYKELLRERANLALFGESDPLMEDKIEMLERTYPELVHANTECPEGESKRKASSSSPADSSSSKAKASTHNAAPISRSLSSFPAAQPSTQVCLRGSAAPSLQMHTPPFPNPLPCALSADALPRCLAHTCTSRADRHIYFMMLALRLFNEWHQKWMMTRLNVGAIALLSAAVALVHCTIFDLAFIPGSLLTPSVLTLLLHANALCGVYLQRRRRFTAPMLIVYTIFDAFPSLGLGVVSYNLSRMVLGCCDLP</sequence>
<feature type="transmembrane region" description="Helical" evidence="2">
    <location>
        <begin position="175"/>
        <end position="197"/>
    </location>
</feature>
<keyword evidence="4" id="KW-1185">Reference proteome</keyword>
<accession>A0A0N1I8C0</accession>
<gene>
    <name evidence="3" type="ORF">ABL78_3057</name>
</gene>
<organism evidence="3 4">
    <name type="scientific">Leptomonas seymouri</name>
    <dbReference type="NCBI Taxonomy" id="5684"/>
    <lineage>
        <taxon>Eukaryota</taxon>
        <taxon>Discoba</taxon>
        <taxon>Euglenozoa</taxon>
        <taxon>Kinetoplastea</taxon>
        <taxon>Metakinetoplastina</taxon>
        <taxon>Trypanosomatida</taxon>
        <taxon>Trypanosomatidae</taxon>
        <taxon>Leishmaniinae</taxon>
        <taxon>Leptomonas</taxon>
    </lineage>
</organism>
<keyword evidence="2" id="KW-0812">Transmembrane</keyword>
<comment type="caution">
    <text evidence="3">The sequence shown here is derived from an EMBL/GenBank/DDBJ whole genome shotgun (WGS) entry which is preliminary data.</text>
</comment>
<evidence type="ECO:0000313" key="3">
    <source>
        <dbReference type="EMBL" id="KPI87830.1"/>
    </source>
</evidence>
<feature type="region of interest" description="Disordered" evidence="1">
    <location>
        <begin position="53"/>
        <end position="86"/>
    </location>
</feature>
<proteinExistence type="predicted"/>
<feature type="transmembrane region" description="Helical" evidence="2">
    <location>
        <begin position="203"/>
        <end position="222"/>
    </location>
</feature>
<keyword evidence="2" id="KW-0472">Membrane</keyword>
<dbReference type="OMA" id="LGCWNCA"/>